<name>A0ABQ5JAW8_9ASTR</name>
<dbReference type="EMBL" id="BQNB010021751">
    <property type="protein sequence ID" value="GJU09697.1"/>
    <property type="molecule type" value="Genomic_DNA"/>
</dbReference>
<keyword evidence="2" id="KW-1185">Reference proteome</keyword>
<sequence length="617" mass="68848">MHLKETISNSVETPKPEIKVYSKRPKQIKSVGSSKKAKIVESKIANNLEPNHLWGSNATDVSSFSSLINDSKFLGTVRFGNDQVAKLMGYGDYQLGNVIISKVYYVEGLGHNLFSIEQFCDADLVVAFRKNTCFIQNLEGIDLLSGSRDTNLYTISLNDMLKTSISCLLSKVSKTKSWLWHRQLSHLNFGKSKKSSHQPKAEYTNQEKLYLLHMDLCGLMRVDSINGKTSSLPAKLAPGVYRLALKTNSNTLEVDRGKARHSVIFFIFSSSRHIHPPQHDDDDDDNVETPCQVVQIILWYLDSGFSKHMTGNLSQLMNFVSKFLGTVQFGNDQIAKIMRQHKQFLVLGLPLCLFGSSSPPFIMLESCEIAKLAICLGRSGSGGGGKGLSMVELGLWDKKGKANPLERWTDGEIFLLHFLSRINDIRIPMEAAKSTVNLGLASCLASKYYSAPTAKSLATTHDFKGQVPIGKHYNWWPSQGLPCNLQGFQKLQCTSFEKINWSFPFQGAQDWCLHTWAICQNMGKTRGERAPKTEKSIHGRPFHVFSIISSKDCNHNSLLERAPVPSNNPKGCDDRQCPLRQYRCLLLDQVGQSGSESNRDSVQKAIVFIPANLSSSN</sequence>
<accession>A0ABQ5JAW8</accession>
<evidence type="ECO:0000313" key="1">
    <source>
        <dbReference type="EMBL" id="GJU09697.1"/>
    </source>
</evidence>
<comment type="caution">
    <text evidence="1">The sequence shown here is derived from an EMBL/GenBank/DDBJ whole genome shotgun (WGS) entry which is preliminary data.</text>
</comment>
<organism evidence="1 2">
    <name type="scientific">Tanacetum coccineum</name>
    <dbReference type="NCBI Taxonomy" id="301880"/>
    <lineage>
        <taxon>Eukaryota</taxon>
        <taxon>Viridiplantae</taxon>
        <taxon>Streptophyta</taxon>
        <taxon>Embryophyta</taxon>
        <taxon>Tracheophyta</taxon>
        <taxon>Spermatophyta</taxon>
        <taxon>Magnoliopsida</taxon>
        <taxon>eudicotyledons</taxon>
        <taxon>Gunneridae</taxon>
        <taxon>Pentapetalae</taxon>
        <taxon>asterids</taxon>
        <taxon>campanulids</taxon>
        <taxon>Asterales</taxon>
        <taxon>Asteraceae</taxon>
        <taxon>Asteroideae</taxon>
        <taxon>Anthemideae</taxon>
        <taxon>Anthemidinae</taxon>
        <taxon>Tanacetum</taxon>
    </lineage>
</organism>
<dbReference type="Proteomes" id="UP001151760">
    <property type="component" value="Unassembled WGS sequence"/>
</dbReference>
<evidence type="ECO:0008006" key="3">
    <source>
        <dbReference type="Google" id="ProtNLM"/>
    </source>
</evidence>
<protein>
    <recommendedName>
        <fullName evidence="3">Integrase, catalytic region, zinc finger, CCHC-type, peptidase aspartic, catalytic</fullName>
    </recommendedName>
</protein>
<gene>
    <name evidence="1" type="ORF">Tco_1132093</name>
</gene>
<reference evidence="1" key="1">
    <citation type="journal article" date="2022" name="Int. J. Mol. Sci.">
        <title>Draft Genome of Tanacetum Coccineum: Genomic Comparison of Closely Related Tanacetum-Family Plants.</title>
        <authorList>
            <person name="Yamashiro T."/>
            <person name="Shiraishi A."/>
            <person name="Nakayama K."/>
            <person name="Satake H."/>
        </authorList>
    </citation>
    <scope>NUCLEOTIDE SEQUENCE</scope>
</reference>
<evidence type="ECO:0000313" key="2">
    <source>
        <dbReference type="Proteomes" id="UP001151760"/>
    </source>
</evidence>
<reference evidence="1" key="2">
    <citation type="submission" date="2022-01" db="EMBL/GenBank/DDBJ databases">
        <authorList>
            <person name="Yamashiro T."/>
            <person name="Shiraishi A."/>
            <person name="Satake H."/>
            <person name="Nakayama K."/>
        </authorList>
    </citation>
    <scope>NUCLEOTIDE SEQUENCE</scope>
</reference>
<proteinExistence type="predicted"/>